<keyword evidence="1" id="KW-0812">Transmembrane</keyword>
<keyword evidence="4" id="KW-1185">Reference proteome</keyword>
<protein>
    <recommendedName>
        <fullName evidence="2">VanZ-like domain-containing protein</fullName>
    </recommendedName>
</protein>
<feature type="transmembrane region" description="Helical" evidence="1">
    <location>
        <begin position="78"/>
        <end position="105"/>
    </location>
</feature>
<dbReference type="OrthoDB" id="4822551at2"/>
<reference evidence="3 4" key="1">
    <citation type="journal article" date="2016" name="Int. J. Syst. Evol. Microbiol.">
        <title>Streptococcuspantholopis sp. nov., isolated from faeces of the Tibetan antelope (Pantholops hodgsonii).</title>
        <authorList>
            <person name="Bai X."/>
            <person name="Xiong Y."/>
            <person name="Lu S."/>
            <person name="Jin D."/>
            <person name="Lai X."/>
            <person name="Yang J."/>
            <person name="Niu L."/>
            <person name="Hu S."/>
            <person name="Meng X."/>
            <person name="Pu J."/>
            <person name="Ye C."/>
            <person name="Xu J."/>
        </authorList>
    </citation>
    <scope>NUCLEOTIDE SEQUENCE [LARGE SCALE GENOMIC DNA]</scope>
    <source>
        <strain evidence="3 4">TA 26</strain>
    </source>
</reference>
<dbReference type="PANTHER" id="PTHR36834">
    <property type="entry name" value="MEMBRANE PROTEIN-RELATED"/>
    <property type="match status" value="1"/>
</dbReference>
<dbReference type="InterPro" id="IPR006976">
    <property type="entry name" value="VanZ-like"/>
</dbReference>
<dbReference type="Proteomes" id="UP000077317">
    <property type="component" value="Chromosome"/>
</dbReference>
<gene>
    <name evidence="3" type="ORF">A0O21_06885</name>
</gene>
<dbReference type="Pfam" id="PF04892">
    <property type="entry name" value="VanZ"/>
    <property type="match status" value="1"/>
</dbReference>
<feature type="domain" description="VanZ-like" evidence="2">
    <location>
        <begin position="26"/>
        <end position="163"/>
    </location>
</feature>
<dbReference type="STRING" id="1811193.A0O21_06885"/>
<dbReference type="InterPro" id="IPR053150">
    <property type="entry name" value="Teicoplanin_resist-assoc"/>
</dbReference>
<accession>A0A172Q8J1</accession>
<dbReference type="KEGG" id="spat:A0O21_06885"/>
<dbReference type="EMBL" id="CP014699">
    <property type="protein sequence ID" value="AND79770.1"/>
    <property type="molecule type" value="Genomic_DNA"/>
</dbReference>
<sequence length="176" mass="20439">MSYEIFFTQKAELTSLGKKVCWCFSLLYLIFLMAICFAPQHGITRVETPGIQHFGRLVFLLHPFNSLIHFHQLADWQAVIWVLGQNIVNIFLLFPLMLAGLFLFPRLRRRKLILLLSFAVSLAIECLQLLADLLYDANRVFELDDLWTNTLGGLLAWLAYRFIIKYSLNKNKKSLS</sequence>
<evidence type="ECO:0000256" key="1">
    <source>
        <dbReference type="SAM" id="Phobius"/>
    </source>
</evidence>
<reference evidence="4" key="2">
    <citation type="submission" date="2016-03" db="EMBL/GenBank/DDBJ databases">
        <title>Streptococcus antelopensis sp. nov., isolated from the feces of the Tibetan antelope (Pantholops hodgsonii) in Hoh Xil National Nature Reserve, Qinghai, China.</title>
        <authorList>
            <person name="Bai X."/>
        </authorList>
    </citation>
    <scope>NUCLEOTIDE SEQUENCE [LARGE SCALE GENOMIC DNA]</scope>
    <source>
        <strain evidence="4">TA 26</strain>
    </source>
</reference>
<evidence type="ECO:0000313" key="3">
    <source>
        <dbReference type="EMBL" id="AND79770.1"/>
    </source>
</evidence>
<dbReference type="RefSeq" id="WP_067063432.1">
    <property type="nucleotide sequence ID" value="NZ_CP014699.1"/>
</dbReference>
<dbReference type="PANTHER" id="PTHR36834:SF2">
    <property type="entry name" value="MEMBRANE PROTEIN"/>
    <property type="match status" value="1"/>
</dbReference>
<feature type="transmembrane region" description="Helical" evidence="1">
    <location>
        <begin position="146"/>
        <end position="164"/>
    </location>
</feature>
<feature type="transmembrane region" description="Helical" evidence="1">
    <location>
        <begin position="20"/>
        <end position="40"/>
    </location>
</feature>
<evidence type="ECO:0000313" key="4">
    <source>
        <dbReference type="Proteomes" id="UP000077317"/>
    </source>
</evidence>
<evidence type="ECO:0000259" key="2">
    <source>
        <dbReference type="Pfam" id="PF04892"/>
    </source>
</evidence>
<keyword evidence="1" id="KW-1133">Transmembrane helix</keyword>
<organism evidence="3 4">
    <name type="scientific">Streptococcus pantholopis</name>
    <dbReference type="NCBI Taxonomy" id="1811193"/>
    <lineage>
        <taxon>Bacteria</taxon>
        <taxon>Bacillati</taxon>
        <taxon>Bacillota</taxon>
        <taxon>Bacilli</taxon>
        <taxon>Lactobacillales</taxon>
        <taxon>Streptococcaceae</taxon>
        <taxon>Streptococcus</taxon>
    </lineage>
</organism>
<keyword evidence="1" id="KW-0472">Membrane</keyword>
<name>A0A172Q8J1_9STRE</name>
<feature type="transmembrane region" description="Helical" evidence="1">
    <location>
        <begin position="112"/>
        <end position="131"/>
    </location>
</feature>
<proteinExistence type="predicted"/>
<dbReference type="AlphaFoldDB" id="A0A172Q8J1"/>